<dbReference type="AlphaFoldDB" id="A0A075AQ62"/>
<organism evidence="1 2">
    <name type="scientific">Rozella allomycis (strain CSF55)</name>
    <dbReference type="NCBI Taxonomy" id="988480"/>
    <lineage>
        <taxon>Eukaryota</taxon>
        <taxon>Fungi</taxon>
        <taxon>Fungi incertae sedis</taxon>
        <taxon>Cryptomycota</taxon>
        <taxon>Cryptomycota incertae sedis</taxon>
        <taxon>Rozella</taxon>
    </lineage>
</organism>
<proteinExistence type="predicted"/>
<name>A0A075AQ62_ROZAC</name>
<accession>A0A075AQ62</accession>
<dbReference type="EMBL" id="KE561363">
    <property type="protein sequence ID" value="EPZ30870.1"/>
    <property type="molecule type" value="Genomic_DNA"/>
</dbReference>
<dbReference type="HOGENOM" id="CLU_2062803_0_0_1"/>
<evidence type="ECO:0000313" key="1">
    <source>
        <dbReference type="EMBL" id="EPZ30870.1"/>
    </source>
</evidence>
<sequence>MPFDRNFSNKEIALNDLNWRGSRKENRERKEREKTLMKSRDEFKREMNILIMPALMKRPRGSFAIVFGDLKKWPNAVTWQRDIIQGKQSNLILPLSGLENICLLNELMFKYLSDRSGRI</sequence>
<gene>
    <name evidence="1" type="ORF">O9G_004966</name>
</gene>
<keyword evidence="2" id="KW-1185">Reference proteome</keyword>
<evidence type="ECO:0000313" key="2">
    <source>
        <dbReference type="Proteomes" id="UP000030755"/>
    </source>
</evidence>
<dbReference type="Proteomes" id="UP000030755">
    <property type="component" value="Unassembled WGS sequence"/>
</dbReference>
<reference evidence="1 2" key="1">
    <citation type="journal article" date="2013" name="Curr. Biol.">
        <title>Shared signatures of parasitism and phylogenomics unite Cryptomycota and microsporidia.</title>
        <authorList>
            <person name="James T.Y."/>
            <person name="Pelin A."/>
            <person name="Bonen L."/>
            <person name="Ahrendt S."/>
            <person name="Sain D."/>
            <person name="Corradi N."/>
            <person name="Stajich J.E."/>
        </authorList>
    </citation>
    <scope>NUCLEOTIDE SEQUENCE [LARGE SCALE GENOMIC DNA]</scope>
    <source>
        <strain evidence="1 2">CSF55</strain>
    </source>
</reference>
<protein>
    <submittedName>
        <fullName evidence="1">Uncharacterized protein</fullName>
    </submittedName>
</protein>